<reference evidence="4 5" key="1">
    <citation type="submission" date="2019-09" db="EMBL/GenBank/DDBJ databases">
        <title>Taxonomic organization of the family Brucellaceae based on a phylogenomic approach.</title>
        <authorList>
            <person name="Leclercq S."/>
            <person name="Cloeckaert A."/>
            <person name="Zygmunt M.S."/>
        </authorList>
    </citation>
    <scope>NUCLEOTIDE SEQUENCE [LARGE SCALE GENOMIC DNA]</scope>
    <source>
        <strain evidence="3 4">CCUG 34461</strain>
        <strain evidence="2 5">LMG 3313</strain>
    </source>
</reference>
<gene>
    <name evidence="2" type="ORF">F9L04_18405</name>
    <name evidence="3" type="ORF">F9L06_25360</name>
</gene>
<dbReference type="InterPro" id="IPR000847">
    <property type="entry name" value="LysR_HTH_N"/>
</dbReference>
<evidence type="ECO:0000313" key="4">
    <source>
        <dbReference type="Proteomes" id="UP000441102"/>
    </source>
</evidence>
<organism evidence="3 4">
    <name type="scientific">Brucella anthropi</name>
    <name type="common">Ochrobactrum anthropi</name>
    <dbReference type="NCBI Taxonomy" id="529"/>
    <lineage>
        <taxon>Bacteria</taxon>
        <taxon>Pseudomonadati</taxon>
        <taxon>Pseudomonadota</taxon>
        <taxon>Alphaproteobacteria</taxon>
        <taxon>Hyphomicrobiales</taxon>
        <taxon>Brucellaceae</taxon>
        <taxon>Brucella/Ochrobactrum group</taxon>
        <taxon>Brucella</taxon>
    </lineage>
</organism>
<comment type="caution">
    <text evidence="3">The sequence shown here is derived from an EMBL/GenBank/DDBJ whole genome shotgun (WGS) entry which is preliminary data.</text>
</comment>
<dbReference type="InterPro" id="IPR036388">
    <property type="entry name" value="WH-like_DNA-bd_sf"/>
</dbReference>
<dbReference type="AlphaFoldDB" id="A0A6I0DJY4"/>
<evidence type="ECO:0000313" key="5">
    <source>
        <dbReference type="Proteomes" id="UP000481876"/>
    </source>
</evidence>
<dbReference type="Proteomes" id="UP000441102">
    <property type="component" value="Unassembled WGS sequence"/>
</dbReference>
<protein>
    <submittedName>
        <fullName evidence="3">LysR family transcriptional regulator</fullName>
    </submittedName>
</protein>
<dbReference type="GO" id="GO:0003700">
    <property type="term" value="F:DNA-binding transcription factor activity"/>
    <property type="evidence" value="ECO:0007669"/>
    <property type="project" value="InterPro"/>
</dbReference>
<dbReference type="PROSITE" id="PS50931">
    <property type="entry name" value="HTH_LYSR"/>
    <property type="match status" value="1"/>
</dbReference>
<dbReference type="EMBL" id="WBWX01000021">
    <property type="protein sequence ID" value="KAB2789882.1"/>
    <property type="molecule type" value="Genomic_DNA"/>
</dbReference>
<proteinExistence type="predicted"/>
<dbReference type="InterPro" id="IPR036390">
    <property type="entry name" value="WH_DNA-bd_sf"/>
</dbReference>
<dbReference type="Proteomes" id="UP000481876">
    <property type="component" value="Unassembled WGS sequence"/>
</dbReference>
<sequence>MNLDRSALADLNIFVTIVRRKSMKMAAIELGVTTSAISHRMKNRVCPEAWLPMPTK</sequence>
<dbReference type="Gene3D" id="1.10.10.10">
    <property type="entry name" value="Winged helix-like DNA-binding domain superfamily/Winged helix DNA-binding domain"/>
    <property type="match status" value="1"/>
</dbReference>
<dbReference type="EMBL" id="WBWS01000020">
    <property type="protein sequence ID" value="KAB2765755.1"/>
    <property type="molecule type" value="Genomic_DNA"/>
</dbReference>
<dbReference type="RefSeq" id="WP_012093484.1">
    <property type="nucleotide sequence ID" value="NZ_CP088965.1"/>
</dbReference>
<evidence type="ECO:0000259" key="1">
    <source>
        <dbReference type="PROSITE" id="PS50931"/>
    </source>
</evidence>
<dbReference type="SUPFAM" id="SSF46785">
    <property type="entry name" value="Winged helix' DNA-binding domain"/>
    <property type="match status" value="1"/>
</dbReference>
<feature type="domain" description="HTH lysR-type" evidence="1">
    <location>
        <begin position="1"/>
        <end position="43"/>
    </location>
</feature>
<accession>A0A6I0DJY4</accession>
<evidence type="ECO:0000313" key="3">
    <source>
        <dbReference type="EMBL" id="KAB2789882.1"/>
    </source>
</evidence>
<name>A0A6I0DJY4_BRUAN</name>
<dbReference type="Pfam" id="PF00126">
    <property type="entry name" value="HTH_1"/>
    <property type="match status" value="1"/>
</dbReference>
<evidence type="ECO:0000313" key="2">
    <source>
        <dbReference type="EMBL" id="KAB2765755.1"/>
    </source>
</evidence>